<reference evidence="1 2" key="1">
    <citation type="submission" date="2016-10" db="EMBL/GenBank/DDBJ databases">
        <title>Draft genome sequences of four alkaliphilic bacteria belonging to the Anaerobacillus genus.</title>
        <authorList>
            <person name="Bassil N.M."/>
            <person name="Lloyd J.R."/>
        </authorList>
    </citation>
    <scope>NUCLEOTIDE SEQUENCE [LARGE SCALE GENOMIC DNA]</scope>
    <source>
        <strain evidence="1 2">DSM 18345</strain>
    </source>
</reference>
<dbReference type="EMBL" id="MLQR01000030">
    <property type="protein sequence ID" value="OIJ12678.1"/>
    <property type="molecule type" value="Genomic_DNA"/>
</dbReference>
<evidence type="ECO:0000313" key="1">
    <source>
        <dbReference type="EMBL" id="OIJ12678.1"/>
    </source>
</evidence>
<accession>A0A1S2LJH0</accession>
<sequence>MIDKNYGAYVLICDICGNEADQSFDTFDNAIDAKNELGWRSERGEQLDLKDGWVDLCPDCQ</sequence>
<comment type="caution">
    <text evidence="1">The sequence shown here is derived from an EMBL/GenBank/DDBJ whole genome shotgun (WGS) entry which is preliminary data.</text>
</comment>
<gene>
    <name evidence="1" type="ORF">BKP37_12815</name>
</gene>
<dbReference type="Proteomes" id="UP000179524">
    <property type="component" value="Unassembled WGS sequence"/>
</dbReference>
<dbReference type="OrthoDB" id="1955054at2"/>
<dbReference type="RefSeq" id="WP_071309998.1">
    <property type="nucleotide sequence ID" value="NZ_MLQR01000030.1"/>
</dbReference>
<dbReference type="AlphaFoldDB" id="A0A1S2LJH0"/>
<protein>
    <submittedName>
        <fullName evidence="1">Uncharacterized protein</fullName>
    </submittedName>
</protein>
<proteinExistence type="predicted"/>
<evidence type="ECO:0000313" key="2">
    <source>
        <dbReference type="Proteomes" id="UP000179524"/>
    </source>
</evidence>
<name>A0A1S2LJH0_9BACI</name>
<keyword evidence="2" id="KW-1185">Reference proteome</keyword>
<organism evidence="1 2">
    <name type="scientific">Anaerobacillus alkalilacustris</name>
    <dbReference type="NCBI Taxonomy" id="393763"/>
    <lineage>
        <taxon>Bacteria</taxon>
        <taxon>Bacillati</taxon>
        <taxon>Bacillota</taxon>
        <taxon>Bacilli</taxon>
        <taxon>Bacillales</taxon>
        <taxon>Bacillaceae</taxon>
        <taxon>Anaerobacillus</taxon>
    </lineage>
</organism>